<feature type="compositionally biased region" description="Low complexity" evidence="1">
    <location>
        <begin position="467"/>
        <end position="480"/>
    </location>
</feature>
<name>A0AAD5TU72_9FUNG</name>
<feature type="compositionally biased region" description="Polar residues" evidence="1">
    <location>
        <begin position="590"/>
        <end position="604"/>
    </location>
</feature>
<organism evidence="2 3">
    <name type="scientific">Geranomyces variabilis</name>
    <dbReference type="NCBI Taxonomy" id="109894"/>
    <lineage>
        <taxon>Eukaryota</taxon>
        <taxon>Fungi</taxon>
        <taxon>Fungi incertae sedis</taxon>
        <taxon>Chytridiomycota</taxon>
        <taxon>Chytridiomycota incertae sedis</taxon>
        <taxon>Chytridiomycetes</taxon>
        <taxon>Spizellomycetales</taxon>
        <taxon>Powellomycetaceae</taxon>
        <taxon>Geranomyces</taxon>
    </lineage>
</organism>
<dbReference type="EMBL" id="JADGJQ010000007">
    <property type="protein sequence ID" value="KAJ3182968.1"/>
    <property type="molecule type" value="Genomic_DNA"/>
</dbReference>
<feature type="region of interest" description="Disordered" evidence="1">
    <location>
        <begin position="401"/>
        <end position="493"/>
    </location>
</feature>
<gene>
    <name evidence="2" type="ORF">HDU87_007390</name>
</gene>
<feature type="compositionally biased region" description="Basic and acidic residues" evidence="1">
    <location>
        <begin position="424"/>
        <end position="447"/>
    </location>
</feature>
<evidence type="ECO:0000256" key="1">
    <source>
        <dbReference type="SAM" id="MobiDB-lite"/>
    </source>
</evidence>
<proteinExistence type="predicted"/>
<feature type="compositionally biased region" description="Polar residues" evidence="1">
    <location>
        <begin position="1"/>
        <end position="12"/>
    </location>
</feature>
<feature type="region of interest" description="Disordered" evidence="1">
    <location>
        <begin position="698"/>
        <end position="749"/>
    </location>
</feature>
<feature type="region of interest" description="Disordered" evidence="1">
    <location>
        <begin position="87"/>
        <end position="175"/>
    </location>
</feature>
<reference evidence="2" key="1">
    <citation type="submission" date="2020-05" db="EMBL/GenBank/DDBJ databases">
        <title>Phylogenomic resolution of chytrid fungi.</title>
        <authorList>
            <person name="Stajich J.E."/>
            <person name="Amses K."/>
            <person name="Simmons R."/>
            <person name="Seto K."/>
            <person name="Myers J."/>
            <person name="Bonds A."/>
            <person name="Quandt C.A."/>
            <person name="Barry K."/>
            <person name="Liu P."/>
            <person name="Grigoriev I."/>
            <person name="Longcore J.E."/>
            <person name="James T.Y."/>
        </authorList>
    </citation>
    <scope>NUCLEOTIDE SEQUENCE</scope>
    <source>
        <strain evidence="2">JEL0379</strain>
    </source>
</reference>
<sequence>MADASPTFQTDDPPSPVTPIGIVSPMYGTQGGITAFPAALRTPLLIPQPAGTQSKPDRTPMCVGNSRLPFPTAGRIISTGEGIQLLRTENPTPKSDQQLTNGSPEESNVLTVKWIHQRPPTARSASASKEHTTRFLIPKAKDYKPVESTNRWPSPTPSTPQPWDDGGDADEDGGGPRLEVYEMFPPPLVFPEQFAQPNAAADILREKMLTEINPRPSTTSALPRPGRGTSAAFANVQSKIEAMTHLIQEAVKATSYYSDTLVECSGSYSSGLWACVEYDRPPISPTRHEVSVVDVNQQYVHLLESSASATRPTTANALSDLVWTHRIVPPDDFGNFDRATLVKLAKAAEAQSQKDLASQTPATMLEHKMEVSPGAFEWITDSLCIKIPGIFDPMSVPIVGSRTLPPEPTPLPPLNENESLSNEDSTKPAHEVERKPPETACSAEDRSPPAIPDSTPKDQSPLPPLPKLQSETADAPAADPRPSSGTTGTIVLQPLHQRPISAWALDTRVPLNSAMRAQIPEPTLGARVKSANVASKAKAKTTMEPAIKLAEEKARFAEGFKVPRDRPVSAVLISRQVVPSTVEVENTESCSYRPNTASTNSTRPGTRLPSAAPRAITLTAVSHGWQSNDQTPSELGQEEYGLARSGRSTPDLRSAEYDGSFPEVLTEGWFVQNMRREGALVAASTPEPKLPSIAAPMPDDGLPSAFEPETATCTSGAEGRDLSAPRKRRKVKKRHRKSRGRKKRDAQKQKVFDAFEEQATDIFGRSCQFEGADIQNSGRSSRACRPGSSLPGSAKAPLVEDENHDELENVKVSEPAPLPRPEKAADEGMRLILQVKHLVGALQRAMRTHWMKVQHTLYMDMIHFVQSKAGAFAMGPRLGSETQWKKRHLGLAAA</sequence>
<keyword evidence="3" id="KW-1185">Reference proteome</keyword>
<feature type="region of interest" description="Disordered" evidence="1">
    <location>
        <begin position="590"/>
        <end position="609"/>
    </location>
</feature>
<evidence type="ECO:0000313" key="3">
    <source>
        <dbReference type="Proteomes" id="UP001212152"/>
    </source>
</evidence>
<feature type="compositionally biased region" description="Basic residues" evidence="1">
    <location>
        <begin position="725"/>
        <end position="745"/>
    </location>
</feature>
<feature type="compositionally biased region" description="Polar residues" evidence="1">
    <location>
        <begin position="87"/>
        <end position="110"/>
    </location>
</feature>
<feature type="region of interest" description="Disordered" evidence="1">
    <location>
        <begin position="774"/>
        <end position="805"/>
    </location>
</feature>
<protein>
    <submittedName>
        <fullName evidence="2">Uncharacterized protein</fullName>
    </submittedName>
</protein>
<comment type="caution">
    <text evidence="2">The sequence shown here is derived from an EMBL/GenBank/DDBJ whole genome shotgun (WGS) entry which is preliminary data.</text>
</comment>
<feature type="region of interest" description="Disordered" evidence="1">
    <location>
        <begin position="1"/>
        <end position="20"/>
    </location>
</feature>
<feature type="compositionally biased region" description="Low complexity" evidence="1">
    <location>
        <begin position="414"/>
        <end position="423"/>
    </location>
</feature>
<dbReference type="Proteomes" id="UP001212152">
    <property type="component" value="Unassembled WGS sequence"/>
</dbReference>
<dbReference type="AlphaFoldDB" id="A0AAD5TU72"/>
<evidence type="ECO:0000313" key="2">
    <source>
        <dbReference type="EMBL" id="KAJ3182968.1"/>
    </source>
</evidence>
<accession>A0AAD5TU72</accession>
<feature type="compositionally biased region" description="Basic and acidic residues" evidence="1">
    <location>
        <begin position="128"/>
        <end position="145"/>
    </location>
</feature>